<dbReference type="Proteomes" id="UP000509704">
    <property type="component" value="Chromosome 3"/>
</dbReference>
<dbReference type="GO" id="GO:0030490">
    <property type="term" value="P:maturation of SSU-rRNA"/>
    <property type="evidence" value="ECO:0007669"/>
    <property type="project" value="TreeGrafter"/>
</dbReference>
<dbReference type="Pfam" id="PF04194">
    <property type="entry name" value="PDCD2_C"/>
    <property type="match status" value="1"/>
</dbReference>
<keyword evidence="4" id="KW-1185">Reference proteome</keyword>
<feature type="region of interest" description="Disordered" evidence="1">
    <location>
        <begin position="169"/>
        <end position="197"/>
    </location>
</feature>
<gene>
    <name evidence="3" type="ORF">HG535_0C04470</name>
</gene>
<dbReference type="PANTHER" id="PTHR47524">
    <property type="entry name" value="20S RRNA ACCUMULATION PROTEIN 4"/>
    <property type="match status" value="1"/>
</dbReference>
<accession>A0A7H9B0Q4</accession>
<feature type="compositionally biased region" description="Basic and acidic residues" evidence="1">
    <location>
        <begin position="186"/>
        <end position="197"/>
    </location>
</feature>
<protein>
    <recommendedName>
        <fullName evidence="2">Programmed cell death protein 2 C-terminal domain-containing protein</fullName>
    </recommendedName>
</protein>
<evidence type="ECO:0000259" key="2">
    <source>
        <dbReference type="Pfam" id="PF04194"/>
    </source>
</evidence>
<dbReference type="RefSeq" id="XP_037143821.1">
    <property type="nucleotide sequence ID" value="XM_037287926.1"/>
</dbReference>
<evidence type="ECO:0000313" key="4">
    <source>
        <dbReference type="Proteomes" id="UP000509704"/>
    </source>
</evidence>
<proteinExistence type="predicted"/>
<organism evidence="3 4">
    <name type="scientific">Zygotorulaspora mrakii</name>
    <name type="common">Zygosaccharomyces mrakii</name>
    <dbReference type="NCBI Taxonomy" id="42260"/>
    <lineage>
        <taxon>Eukaryota</taxon>
        <taxon>Fungi</taxon>
        <taxon>Dikarya</taxon>
        <taxon>Ascomycota</taxon>
        <taxon>Saccharomycotina</taxon>
        <taxon>Saccharomycetes</taxon>
        <taxon>Saccharomycetales</taxon>
        <taxon>Saccharomycetaceae</taxon>
        <taxon>Zygotorulaspora</taxon>
    </lineage>
</organism>
<dbReference type="KEGG" id="zmk:HG535_0C04470"/>
<evidence type="ECO:0000256" key="1">
    <source>
        <dbReference type="SAM" id="MobiDB-lite"/>
    </source>
</evidence>
<dbReference type="AlphaFoldDB" id="A0A7H9B0Q4"/>
<dbReference type="InterPro" id="IPR007320">
    <property type="entry name" value="PDCD2_C"/>
</dbReference>
<dbReference type="GeneID" id="59235791"/>
<feature type="domain" description="Programmed cell death protein 2 C-terminal" evidence="2">
    <location>
        <begin position="279"/>
        <end position="388"/>
    </location>
</feature>
<name>A0A7H9B0Q4_ZYGMR</name>
<reference evidence="3 4" key="1">
    <citation type="submission" date="2020-07" db="EMBL/GenBank/DDBJ databases">
        <title>The yeast mating-type switching endonuclease HO is a domesticated member of an unorthodox homing genetic element family.</title>
        <authorList>
            <person name="Coughlan A.Y."/>
            <person name="Lombardi L."/>
            <person name="Braun-Galleani S."/>
            <person name="Martos A.R."/>
            <person name="Galeote V."/>
            <person name="Bigey F."/>
            <person name="Dequin S."/>
            <person name="Byrne K.P."/>
            <person name="Wolfe K.H."/>
        </authorList>
    </citation>
    <scope>NUCLEOTIDE SEQUENCE [LARGE SCALE GENOMIC DNA]</scope>
    <source>
        <strain evidence="3 4">NRRL Y-6702</strain>
    </source>
</reference>
<dbReference type="PANTHER" id="PTHR47524:SF1">
    <property type="entry name" value="20S RRNA ACCUMULATION PROTEIN 4"/>
    <property type="match status" value="1"/>
</dbReference>
<dbReference type="GO" id="GO:0005737">
    <property type="term" value="C:cytoplasm"/>
    <property type="evidence" value="ECO:0007669"/>
    <property type="project" value="InterPro"/>
</dbReference>
<dbReference type="EMBL" id="CP058606">
    <property type="protein sequence ID" value="QLG72093.1"/>
    <property type="molecule type" value="Genomic_DNA"/>
</dbReference>
<sequence>MSDSESIAGTDSPFVYLGFVDTPVKESDELSIEDTFIGGEPKWLHNDSVPADELLICGACKSRDSMRLILQAFSPLDCDQVEDVQRKNDIQNMNHIDAEDDRVLYVFMCMKCQKKAKSVRCIRGVRKGKRVANVSEKISEKTEYSTVQKNSEVNPFDVSHSVDANPFNSNPFQSNGAAHPFTQVKAGEDKQDRKESVKTARKLHDALKDKEFDNQKAFKSYLLYVEEESFKNKKPEHLQLPKNLKIDKDALDLDSEVDFDKNPIKLDPRTEKLSKFLDDDVFQKFQEIVAYNPSQVLRYDLGGTPLLYAKCTPNLVTTVPRPGYNPSSKRIYEVQLMPKMIMDLEESVTLTGGMQWGTIMIFTDIENYMPKYDKNGVGYVEEFVKVQWESEN</sequence>
<evidence type="ECO:0000313" key="3">
    <source>
        <dbReference type="EMBL" id="QLG72093.1"/>
    </source>
</evidence>
<dbReference type="OrthoDB" id="443682at2759"/>